<dbReference type="Pfam" id="PF00003">
    <property type="entry name" value="7tm_3"/>
    <property type="match status" value="1"/>
</dbReference>
<dbReference type="PROSITE" id="PS50259">
    <property type="entry name" value="G_PROTEIN_RECEP_F3_4"/>
    <property type="match status" value="1"/>
</dbReference>
<accession>A0A9W7A167</accession>
<dbReference type="InterPro" id="IPR001828">
    <property type="entry name" value="ANF_lig-bd_rcpt"/>
</dbReference>
<keyword evidence="10" id="KW-1185">Reference proteome</keyword>
<feature type="domain" description="G-protein coupled receptors family 3 profile" evidence="8">
    <location>
        <begin position="584"/>
        <end position="785"/>
    </location>
</feature>
<feature type="transmembrane region" description="Helical" evidence="7">
    <location>
        <begin position="693"/>
        <end position="711"/>
    </location>
</feature>
<dbReference type="Pfam" id="PF01094">
    <property type="entry name" value="ANF_receptor"/>
    <property type="match status" value="1"/>
</dbReference>
<keyword evidence="6" id="KW-0325">Glycoprotein</keyword>
<keyword evidence="5" id="KW-0675">Receptor</keyword>
<dbReference type="CDD" id="cd15047">
    <property type="entry name" value="7tmC_GABA-B-like"/>
    <property type="match status" value="1"/>
</dbReference>
<proteinExistence type="predicted"/>
<sequence length="785" mass="83191">MGMLHPAYKTASSSFSYDKGGHCRLAASLLAVKEINADTTILPNTNIIVEWIDSKRDSATALMGAITHSQGGFGGDGADVVVGPASSGPSKASNLVLGAIPIPVPQMSYSATSPSLSEKEQFQTFFRTPPSDAFQGTTLAEVLYDELDYTEFCMIIASDDYSSAGAKAFEDAAVAKGMNLVNKQIVSENPEPNEVYEAVSKTRDSLCRVVFVMSQACAGGKITAQAKNEGIMGADSGYLWVLTDAWSTNRDGALTCADVTEGFEVTEAADKATPFTVPGLDAAAFNEAWTGALGASPLFPSAGMAKFDAFLTSWGAQTDTNGVCAGDGGTSPLEGTARVADGSTCTCSSEVDNAGNKLWELDHDEDPATPSICTGFEYSGADNAKPASGYAYFAYDAVLAYATAAHHALYDSSSPFTGSDFKTLEGKQAIMQALYEISFEGVSGPISFNDASAWNTGDRADGNGNTVSNFNSATGDFDVIGEWRAGDAAGAGWKVVGDFTWDAYTWATSDNSKPKNIVLPKCEVAHIDSAVADCGSDGKRKATFSYVKAGDGVSPTCDPDLPGSLPLPPSKDVNCSYSPADSLGGSLAIILGAGGAVVCILWAVYVFININTKVMRVAQPSFCIVFTLSAALLSISNVLFVGENTDSNCLLRPFVFNIAFDLMFGSLFMKTLRVYKIFGNRKLSKVKISSFDIIKNYGSIIMVDIVILIVWNQGPGMTAETITMLDLDPYPSYTSVICKDAETYSTLTTFFKILMVIGGVYLSYLTRNVPDKFAESKWIAIEGGR</sequence>
<dbReference type="InterPro" id="IPR017978">
    <property type="entry name" value="GPCR_3_C"/>
</dbReference>
<keyword evidence="3 7" id="KW-1133">Transmembrane helix</keyword>
<feature type="transmembrane region" description="Helical" evidence="7">
    <location>
        <begin position="583"/>
        <end position="608"/>
    </location>
</feature>
<evidence type="ECO:0000256" key="3">
    <source>
        <dbReference type="ARBA" id="ARBA00022989"/>
    </source>
</evidence>
<reference evidence="9" key="1">
    <citation type="submission" date="2022-07" db="EMBL/GenBank/DDBJ databases">
        <title>Genome analysis of Parmales, a sister group of diatoms, reveals the evolutionary specialization of diatoms from phago-mixotrophs to photoautotrophs.</title>
        <authorList>
            <person name="Ban H."/>
            <person name="Sato S."/>
            <person name="Yoshikawa S."/>
            <person name="Kazumasa Y."/>
            <person name="Nakamura Y."/>
            <person name="Ichinomiya M."/>
            <person name="Saitoh K."/>
            <person name="Sato N."/>
            <person name="Blanc-Mathieu R."/>
            <person name="Endo H."/>
            <person name="Kuwata A."/>
            <person name="Ogata H."/>
        </authorList>
    </citation>
    <scope>NUCLEOTIDE SEQUENCE</scope>
</reference>
<dbReference type="GO" id="GO:0004930">
    <property type="term" value="F:G protein-coupled receptor activity"/>
    <property type="evidence" value="ECO:0007669"/>
    <property type="project" value="InterPro"/>
</dbReference>
<evidence type="ECO:0000256" key="2">
    <source>
        <dbReference type="ARBA" id="ARBA00022692"/>
    </source>
</evidence>
<feature type="transmembrane region" description="Helical" evidence="7">
    <location>
        <begin position="620"/>
        <end position="642"/>
    </location>
</feature>
<name>A0A9W7A167_9STRA</name>
<evidence type="ECO:0000256" key="6">
    <source>
        <dbReference type="ARBA" id="ARBA00023180"/>
    </source>
</evidence>
<evidence type="ECO:0000256" key="7">
    <source>
        <dbReference type="SAM" id="Phobius"/>
    </source>
</evidence>
<dbReference type="InterPro" id="IPR028082">
    <property type="entry name" value="Peripla_BP_I"/>
</dbReference>
<feature type="transmembrane region" description="Helical" evidence="7">
    <location>
        <begin position="749"/>
        <end position="766"/>
    </location>
</feature>
<dbReference type="InterPro" id="IPR000337">
    <property type="entry name" value="GPCR_3"/>
</dbReference>
<feature type="transmembrane region" description="Helical" evidence="7">
    <location>
        <begin position="654"/>
        <end position="672"/>
    </location>
</feature>
<keyword evidence="2 7" id="KW-0812">Transmembrane</keyword>
<dbReference type="GO" id="GO:0016020">
    <property type="term" value="C:membrane"/>
    <property type="evidence" value="ECO:0007669"/>
    <property type="project" value="UniProtKB-SubCell"/>
</dbReference>
<dbReference type="PRINTS" id="PR00248">
    <property type="entry name" value="GPCRMGR"/>
</dbReference>
<evidence type="ECO:0000259" key="8">
    <source>
        <dbReference type="PROSITE" id="PS50259"/>
    </source>
</evidence>
<dbReference type="OrthoDB" id="193333at2759"/>
<dbReference type="AlphaFoldDB" id="A0A9W7A167"/>
<dbReference type="PANTHER" id="PTHR24060">
    <property type="entry name" value="METABOTROPIC GLUTAMATE RECEPTOR"/>
    <property type="match status" value="1"/>
</dbReference>
<organism evidence="9 10">
    <name type="scientific">Triparma retinervis</name>
    <dbReference type="NCBI Taxonomy" id="2557542"/>
    <lineage>
        <taxon>Eukaryota</taxon>
        <taxon>Sar</taxon>
        <taxon>Stramenopiles</taxon>
        <taxon>Ochrophyta</taxon>
        <taxon>Bolidophyceae</taxon>
        <taxon>Parmales</taxon>
        <taxon>Triparmaceae</taxon>
        <taxon>Triparma</taxon>
    </lineage>
</organism>
<comment type="caution">
    <text evidence="9">The sequence shown here is derived from an EMBL/GenBank/DDBJ whole genome shotgun (WGS) entry which is preliminary data.</text>
</comment>
<evidence type="ECO:0000256" key="4">
    <source>
        <dbReference type="ARBA" id="ARBA00023136"/>
    </source>
</evidence>
<comment type="subcellular location">
    <subcellularLocation>
        <location evidence="1">Membrane</location>
        <topology evidence="1">Multi-pass membrane protein</topology>
    </subcellularLocation>
</comment>
<protein>
    <recommendedName>
        <fullName evidence="8">G-protein coupled receptors family 3 profile domain-containing protein</fullName>
    </recommendedName>
</protein>
<evidence type="ECO:0000256" key="5">
    <source>
        <dbReference type="ARBA" id="ARBA00023170"/>
    </source>
</evidence>
<dbReference type="Gene3D" id="3.40.50.2300">
    <property type="match status" value="3"/>
</dbReference>
<evidence type="ECO:0000313" key="9">
    <source>
        <dbReference type="EMBL" id="GMH62176.1"/>
    </source>
</evidence>
<dbReference type="InterPro" id="IPR050726">
    <property type="entry name" value="mGluR"/>
</dbReference>
<dbReference type="EMBL" id="BRXZ01002445">
    <property type="protein sequence ID" value="GMH62176.1"/>
    <property type="molecule type" value="Genomic_DNA"/>
</dbReference>
<dbReference type="Proteomes" id="UP001165082">
    <property type="component" value="Unassembled WGS sequence"/>
</dbReference>
<dbReference type="SUPFAM" id="SSF53822">
    <property type="entry name" value="Periplasmic binding protein-like I"/>
    <property type="match status" value="1"/>
</dbReference>
<keyword evidence="4 7" id="KW-0472">Membrane</keyword>
<evidence type="ECO:0000256" key="1">
    <source>
        <dbReference type="ARBA" id="ARBA00004141"/>
    </source>
</evidence>
<gene>
    <name evidence="9" type="ORF">TrRE_jg4582</name>
</gene>
<evidence type="ECO:0000313" key="10">
    <source>
        <dbReference type="Proteomes" id="UP001165082"/>
    </source>
</evidence>